<dbReference type="EMBL" id="BMNR01000004">
    <property type="protein sequence ID" value="GGK25413.1"/>
    <property type="molecule type" value="Genomic_DNA"/>
</dbReference>
<accession>A0A8J3FJV4</accession>
<protein>
    <recommendedName>
        <fullName evidence="3">DUF2851 family protein</fullName>
    </recommendedName>
</protein>
<gene>
    <name evidence="1" type="ORF">GCM10007962_19640</name>
</gene>
<dbReference type="Pfam" id="PF11013">
    <property type="entry name" value="DUF2851"/>
    <property type="match status" value="1"/>
</dbReference>
<keyword evidence="2" id="KW-1185">Reference proteome</keyword>
<proteinExistence type="predicted"/>
<evidence type="ECO:0000313" key="2">
    <source>
        <dbReference type="Proteomes" id="UP000612329"/>
    </source>
</evidence>
<dbReference type="AlphaFoldDB" id="A0A8J3FJV4"/>
<reference evidence="1" key="2">
    <citation type="submission" date="2020-09" db="EMBL/GenBank/DDBJ databases">
        <authorList>
            <person name="Sun Q."/>
            <person name="Ohkuma M."/>
        </authorList>
    </citation>
    <scope>NUCLEOTIDE SEQUENCE</scope>
    <source>
        <strain evidence="1">JCM 12862</strain>
    </source>
</reference>
<name>A0A8J3FJV4_9FLAO</name>
<sequence length="425" mass="49080">MQEDFLHYIWQYKKFDISKLTTDAGDLVSVVSVGAYNQNSGPDFFNAQLKIGEQLWAGNVEIHVKSSDWYLHHHETDKNYDNVILHVVWEHDTNIYRKDNSVIPTLELKPYVSKEALNNYEKLFSKSQKWINCEHDFSGIDEFTLNNWLERLYFERLESKSEQINRLLIDSKNDWEAVLFKMLAKNFGLKVNGDAFLSMANSVDFSIVRKLQNNKMALEALFFGQSGLLEDDVQEPYYLDLKQEYQYLSHKFKLSNQGVVPIQFFRLRPPNFPTIRLSQLANLYHQNQNVFSNVIALQSKDAFYDLFSVKASAFWETHYTFSKASKPSKKMVTKAFIDLLLINTIIPVKFAYANHVGKHIDDAIVTLVQEIASEKNSIVDKFNSLKKVSTSALQSQALLQLKNNYCDKNKCLQCAIGSEILTGND</sequence>
<comment type="caution">
    <text evidence="1">The sequence shown here is derived from an EMBL/GenBank/DDBJ whole genome shotgun (WGS) entry which is preliminary data.</text>
</comment>
<organism evidence="1 2">
    <name type="scientific">Yeosuana aromativorans</name>
    <dbReference type="NCBI Taxonomy" id="288019"/>
    <lineage>
        <taxon>Bacteria</taxon>
        <taxon>Pseudomonadati</taxon>
        <taxon>Bacteroidota</taxon>
        <taxon>Flavobacteriia</taxon>
        <taxon>Flavobacteriales</taxon>
        <taxon>Flavobacteriaceae</taxon>
        <taxon>Yeosuana</taxon>
    </lineage>
</organism>
<reference evidence="1" key="1">
    <citation type="journal article" date="2014" name="Int. J. Syst. Evol. Microbiol.">
        <title>Complete genome sequence of Corynebacterium casei LMG S-19264T (=DSM 44701T), isolated from a smear-ripened cheese.</title>
        <authorList>
            <consortium name="US DOE Joint Genome Institute (JGI-PGF)"/>
            <person name="Walter F."/>
            <person name="Albersmeier A."/>
            <person name="Kalinowski J."/>
            <person name="Ruckert C."/>
        </authorList>
    </citation>
    <scope>NUCLEOTIDE SEQUENCE</scope>
    <source>
        <strain evidence="1">JCM 12862</strain>
    </source>
</reference>
<dbReference type="Proteomes" id="UP000612329">
    <property type="component" value="Unassembled WGS sequence"/>
</dbReference>
<dbReference type="InterPro" id="IPR021272">
    <property type="entry name" value="DUF2851"/>
</dbReference>
<evidence type="ECO:0000313" key="1">
    <source>
        <dbReference type="EMBL" id="GGK25413.1"/>
    </source>
</evidence>
<evidence type="ECO:0008006" key="3">
    <source>
        <dbReference type="Google" id="ProtNLM"/>
    </source>
</evidence>
<dbReference type="RefSeq" id="WP_188652532.1">
    <property type="nucleotide sequence ID" value="NZ_BMNR01000004.1"/>
</dbReference>